<dbReference type="Proteomes" id="UP000011014">
    <property type="component" value="Unassembled WGS sequence"/>
</dbReference>
<dbReference type="EMBL" id="FN655420">
    <property type="protein sequence ID" value="CBY39082.1"/>
    <property type="molecule type" value="Genomic_DNA"/>
</dbReference>
<organism evidence="1">
    <name type="scientific">Oikopleura dioica</name>
    <name type="common">Tunicate</name>
    <dbReference type="NCBI Taxonomy" id="34765"/>
    <lineage>
        <taxon>Eukaryota</taxon>
        <taxon>Metazoa</taxon>
        <taxon>Chordata</taxon>
        <taxon>Tunicata</taxon>
        <taxon>Appendicularia</taxon>
        <taxon>Copelata</taxon>
        <taxon>Oikopleuridae</taxon>
        <taxon>Oikopleura</taxon>
    </lineage>
</organism>
<gene>
    <name evidence="1" type="ORF">GSOID_T00019626001</name>
</gene>
<dbReference type="AlphaFoldDB" id="E4YUE3"/>
<evidence type="ECO:0000313" key="1">
    <source>
        <dbReference type="EMBL" id="CBY39082.1"/>
    </source>
</evidence>
<protein>
    <submittedName>
        <fullName evidence="1">Uncharacterized protein</fullName>
    </submittedName>
</protein>
<reference evidence="1" key="1">
    <citation type="journal article" date="2010" name="Science">
        <title>Plasticity of animal genome architecture unmasked by rapid evolution of a pelagic tunicate.</title>
        <authorList>
            <person name="Denoeud F."/>
            <person name="Henriet S."/>
            <person name="Mungpakdee S."/>
            <person name="Aury J.M."/>
            <person name="Da Silva C."/>
            <person name="Brinkmann H."/>
            <person name="Mikhaleva J."/>
            <person name="Olsen L.C."/>
            <person name="Jubin C."/>
            <person name="Canestro C."/>
            <person name="Bouquet J.M."/>
            <person name="Danks G."/>
            <person name="Poulain J."/>
            <person name="Campsteijn C."/>
            <person name="Adamski M."/>
            <person name="Cross I."/>
            <person name="Yadetie F."/>
            <person name="Muffato M."/>
            <person name="Louis A."/>
            <person name="Butcher S."/>
            <person name="Tsagkogeorga G."/>
            <person name="Konrad A."/>
            <person name="Singh S."/>
            <person name="Jensen M.F."/>
            <person name="Cong E.H."/>
            <person name="Eikeseth-Otteraa H."/>
            <person name="Noel B."/>
            <person name="Anthouard V."/>
            <person name="Porcel B.M."/>
            <person name="Kachouri-Lafond R."/>
            <person name="Nishino A."/>
            <person name="Ugolini M."/>
            <person name="Chourrout P."/>
            <person name="Nishida H."/>
            <person name="Aasland R."/>
            <person name="Huzurbazar S."/>
            <person name="Westhof E."/>
            <person name="Delsuc F."/>
            <person name="Lehrach H."/>
            <person name="Reinhardt R."/>
            <person name="Weissenbach J."/>
            <person name="Roy S.W."/>
            <person name="Artiguenave F."/>
            <person name="Postlethwait J.H."/>
            <person name="Manak J.R."/>
            <person name="Thompson E.M."/>
            <person name="Jaillon O."/>
            <person name="Du Pasquier L."/>
            <person name="Boudinot P."/>
            <person name="Liberles D.A."/>
            <person name="Volff J.N."/>
            <person name="Philippe H."/>
            <person name="Lenhard B."/>
            <person name="Roest Crollius H."/>
            <person name="Wincker P."/>
            <person name="Chourrout D."/>
        </authorList>
    </citation>
    <scope>NUCLEOTIDE SEQUENCE [LARGE SCALE GENOMIC DNA]</scope>
</reference>
<sequence>FAAIEGKKSFQDKENIRPKNKFLLALKIINSCE</sequence>
<name>E4YUE3_OIKDI</name>
<proteinExistence type="predicted"/>
<accession>E4YUE3</accession>
<feature type="non-terminal residue" evidence="1">
    <location>
        <position position="1"/>
    </location>
</feature>